<dbReference type="Proteomes" id="UP001179952">
    <property type="component" value="Unassembled WGS sequence"/>
</dbReference>
<gene>
    <name evidence="1" type="ORF">QJS04_geneDACA008864</name>
</gene>
<evidence type="ECO:0000313" key="2">
    <source>
        <dbReference type="Proteomes" id="UP001179952"/>
    </source>
</evidence>
<dbReference type="EMBL" id="JAUJYN010000010">
    <property type="protein sequence ID" value="KAK1261829.1"/>
    <property type="molecule type" value="Genomic_DNA"/>
</dbReference>
<organism evidence="1 2">
    <name type="scientific">Acorus gramineus</name>
    <name type="common">Dwarf sweet flag</name>
    <dbReference type="NCBI Taxonomy" id="55184"/>
    <lineage>
        <taxon>Eukaryota</taxon>
        <taxon>Viridiplantae</taxon>
        <taxon>Streptophyta</taxon>
        <taxon>Embryophyta</taxon>
        <taxon>Tracheophyta</taxon>
        <taxon>Spermatophyta</taxon>
        <taxon>Magnoliopsida</taxon>
        <taxon>Liliopsida</taxon>
        <taxon>Acoraceae</taxon>
        <taxon>Acorus</taxon>
    </lineage>
</organism>
<keyword evidence="2" id="KW-1185">Reference proteome</keyword>
<name>A0AAV9ACL8_ACOGR</name>
<dbReference type="AlphaFoldDB" id="A0AAV9ACL8"/>
<dbReference type="PANTHER" id="PTHR35998:SF1">
    <property type="entry name" value="OS02G0127900 PROTEIN"/>
    <property type="match status" value="1"/>
</dbReference>
<protein>
    <submittedName>
        <fullName evidence="1">Uncharacterized protein</fullName>
    </submittedName>
</protein>
<reference evidence="1" key="2">
    <citation type="submission" date="2023-06" db="EMBL/GenBank/DDBJ databases">
        <authorList>
            <person name="Ma L."/>
            <person name="Liu K.-W."/>
            <person name="Li Z."/>
            <person name="Hsiao Y.-Y."/>
            <person name="Qi Y."/>
            <person name="Fu T."/>
            <person name="Tang G."/>
            <person name="Zhang D."/>
            <person name="Sun W.-H."/>
            <person name="Liu D.-K."/>
            <person name="Li Y."/>
            <person name="Chen G.-Z."/>
            <person name="Liu X.-D."/>
            <person name="Liao X.-Y."/>
            <person name="Jiang Y.-T."/>
            <person name="Yu X."/>
            <person name="Hao Y."/>
            <person name="Huang J."/>
            <person name="Zhao X.-W."/>
            <person name="Ke S."/>
            <person name="Chen Y.-Y."/>
            <person name="Wu W.-L."/>
            <person name="Hsu J.-L."/>
            <person name="Lin Y.-F."/>
            <person name="Huang M.-D."/>
            <person name="Li C.-Y."/>
            <person name="Huang L."/>
            <person name="Wang Z.-W."/>
            <person name="Zhao X."/>
            <person name="Zhong W.-Y."/>
            <person name="Peng D.-H."/>
            <person name="Ahmad S."/>
            <person name="Lan S."/>
            <person name="Zhang J.-S."/>
            <person name="Tsai W.-C."/>
            <person name="Van De Peer Y."/>
            <person name="Liu Z.-J."/>
        </authorList>
    </citation>
    <scope>NUCLEOTIDE SEQUENCE</scope>
    <source>
        <strain evidence="1">SCP</strain>
        <tissue evidence="1">Leaves</tissue>
    </source>
</reference>
<proteinExistence type="predicted"/>
<dbReference type="PANTHER" id="PTHR35998">
    <property type="entry name" value="OS02G0127900 PROTEIN"/>
    <property type="match status" value="1"/>
</dbReference>
<evidence type="ECO:0000313" key="1">
    <source>
        <dbReference type="EMBL" id="KAK1261829.1"/>
    </source>
</evidence>
<accession>A0AAV9ACL8</accession>
<sequence length="224" mass="25656">MVIGFIQEWGRFCDGATQNAISKTKNKSCLCVSNSVVAVKGLRRTYRLALRIQRRIVRPNRPKLRQFLQRRTRSVFDMALSVHRTIQVRDIEMGKSLGNWILRWLDRMKPSAQIRPAPPKNISNGGCIGRSGMASSQPHRVQKPTEKFTTGKTSGHLYYMPLNIHPKILPGVGKMTQPAKISCINNHYRHFSSYYTPNMPKLGCRSETYEGVVRRDIVQWMGRS</sequence>
<reference evidence="1" key="1">
    <citation type="journal article" date="2023" name="Nat. Commun.">
        <title>Diploid and tetraploid genomes of Acorus and the evolution of monocots.</title>
        <authorList>
            <person name="Ma L."/>
            <person name="Liu K.W."/>
            <person name="Li Z."/>
            <person name="Hsiao Y.Y."/>
            <person name="Qi Y."/>
            <person name="Fu T."/>
            <person name="Tang G.D."/>
            <person name="Zhang D."/>
            <person name="Sun W.H."/>
            <person name="Liu D.K."/>
            <person name="Li Y."/>
            <person name="Chen G.Z."/>
            <person name="Liu X.D."/>
            <person name="Liao X.Y."/>
            <person name="Jiang Y.T."/>
            <person name="Yu X."/>
            <person name="Hao Y."/>
            <person name="Huang J."/>
            <person name="Zhao X.W."/>
            <person name="Ke S."/>
            <person name="Chen Y.Y."/>
            <person name="Wu W.L."/>
            <person name="Hsu J.L."/>
            <person name="Lin Y.F."/>
            <person name="Huang M.D."/>
            <person name="Li C.Y."/>
            <person name="Huang L."/>
            <person name="Wang Z.W."/>
            <person name="Zhao X."/>
            <person name="Zhong W.Y."/>
            <person name="Peng D.H."/>
            <person name="Ahmad S."/>
            <person name="Lan S."/>
            <person name="Zhang J.S."/>
            <person name="Tsai W.C."/>
            <person name="Van de Peer Y."/>
            <person name="Liu Z.J."/>
        </authorList>
    </citation>
    <scope>NUCLEOTIDE SEQUENCE</scope>
    <source>
        <strain evidence="1">SCP</strain>
    </source>
</reference>
<comment type="caution">
    <text evidence="1">The sequence shown here is derived from an EMBL/GenBank/DDBJ whole genome shotgun (WGS) entry which is preliminary data.</text>
</comment>